<keyword evidence="8" id="KW-0378">Hydrolase</keyword>
<feature type="chain" id="PRO_5019122068" description="serine-type D-Ala-D-Ala carboxypeptidase" evidence="17">
    <location>
        <begin position="24"/>
        <end position="454"/>
    </location>
</feature>
<dbReference type="AlphaFoldDB" id="A0A411HFL4"/>
<feature type="active site" description="Acyl-ester intermediate" evidence="13">
    <location>
        <position position="112"/>
    </location>
</feature>
<dbReference type="Proteomes" id="UP000291562">
    <property type="component" value="Chromosome"/>
</dbReference>
<keyword evidence="11" id="KW-0961">Cell wall biogenesis/degradation</keyword>
<evidence type="ECO:0000256" key="3">
    <source>
        <dbReference type="ARBA" id="ARBA00007164"/>
    </source>
</evidence>
<dbReference type="GO" id="GO:0006508">
    <property type="term" value="P:proteolysis"/>
    <property type="evidence" value="ECO:0007669"/>
    <property type="project" value="UniProtKB-KW"/>
</dbReference>
<feature type="compositionally biased region" description="Low complexity" evidence="16">
    <location>
        <begin position="29"/>
        <end position="61"/>
    </location>
</feature>
<dbReference type="Pfam" id="PF07943">
    <property type="entry name" value="PBP5_C"/>
    <property type="match status" value="1"/>
</dbReference>
<comment type="similarity">
    <text evidence="3 15">Belongs to the peptidase S11 family.</text>
</comment>
<evidence type="ECO:0000256" key="17">
    <source>
        <dbReference type="SAM" id="SignalP"/>
    </source>
</evidence>
<proteinExistence type="inferred from homology"/>
<gene>
    <name evidence="19" type="ORF">ELE36_02175</name>
</gene>
<feature type="active site" description="Proton acceptor" evidence="13">
    <location>
        <position position="115"/>
    </location>
</feature>
<evidence type="ECO:0000256" key="11">
    <source>
        <dbReference type="ARBA" id="ARBA00023316"/>
    </source>
</evidence>
<dbReference type="SMART" id="SM00936">
    <property type="entry name" value="PBP5_C"/>
    <property type="match status" value="1"/>
</dbReference>
<evidence type="ECO:0000256" key="5">
    <source>
        <dbReference type="ARBA" id="ARBA00022645"/>
    </source>
</evidence>
<feature type="signal peptide" evidence="17">
    <location>
        <begin position="1"/>
        <end position="23"/>
    </location>
</feature>
<dbReference type="GO" id="GO:0009002">
    <property type="term" value="F:serine-type D-Ala-D-Ala carboxypeptidase activity"/>
    <property type="evidence" value="ECO:0007669"/>
    <property type="project" value="UniProtKB-EC"/>
</dbReference>
<keyword evidence="9" id="KW-0133">Cell shape</keyword>
<dbReference type="GO" id="GO:0071555">
    <property type="term" value="P:cell wall organization"/>
    <property type="evidence" value="ECO:0007669"/>
    <property type="project" value="UniProtKB-KW"/>
</dbReference>
<organism evidence="19 20">
    <name type="scientific">Pseudolysobacter antarcticus</name>
    <dbReference type="NCBI Taxonomy" id="2511995"/>
    <lineage>
        <taxon>Bacteria</taxon>
        <taxon>Pseudomonadati</taxon>
        <taxon>Pseudomonadota</taxon>
        <taxon>Gammaproteobacteria</taxon>
        <taxon>Lysobacterales</taxon>
        <taxon>Rhodanobacteraceae</taxon>
        <taxon>Pseudolysobacter</taxon>
    </lineage>
</organism>
<dbReference type="EC" id="3.4.16.4" evidence="4"/>
<comment type="pathway">
    <text evidence="2">Cell wall biogenesis; peptidoglycan biosynthesis.</text>
</comment>
<evidence type="ECO:0000256" key="8">
    <source>
        <dbReference type="ARBA" id="ARBA00022801"/>
    </source>
</evidence>
<feature type="domain" description="Peptidase S11 D-Ala-D-Ala carboxypeptidase A C-terminal" evidence="18">
    <location>
        <begin position="329"/>
        <end position="419"/>
    </location>
</feature>
<evidence type="ECO:0000256" key="2">
    <source>
        <dbReference type="ARBA" id="ARBA00004752"/>
    </source>
</evidence>
<sequence>MNLLYRVLLGAALATTLSAPALAKKHTKPAAAATDSSQPAPAPNAAAASSAATPATATPQAGPHPDSAKPGALNVPTPPAPEFNAKSYVLMDFVSGQLLVSSNPDERVEPASITKIMTSYVVSAELAAGKVKMEDDVFISENAWRGGGAGTDGSTSFLVLNSKVKLKDLLYGMIIQSGNDAAIALAEHIAGSETTFAELMNQYAAKLGMTNSHFVDVSGLPNADHYTTAHDIALLSRALIRDYPQDYAIYSIKEFEWNGIKQHNRNTLLWRDASVDGIKTGHTKSAGFCLAASAKRGDQRLISVIMGDSGEKQRADDSQALLNYGFRFFESHKLYEGNKPLVTPVLWKGEFDALPLGIAEDLLVTLPRGRYGDLKASMDLPNHLIAPFTKGQQVGTLKLALDGKPLLERPLITLNAAASGGYWHSFTDGMGLWWKGDKPDVAVKPPEARLPDNR</sequence>
<protein>
    <recommendedName>
        <fullName evidence="4">serine-type D-Ala-D-Ala carboxypeptidase</fullName>
        <ecNumber evidence="4">3.4.16.4</ecNumber>
    </recommendedName>
</protein>
<dbReference type="SUPFAM" id="SSF56601">
    <property type="entry name" value="beta-lactamase/transpeptidase-like"/>
    <property type="match status" value="1"/>
</dbReference>
<evidence type="ECO:0000256" key="4">
    <source>
        <dbReference type="ARBA" id="ARBA00012448"/>
    </source>
</evidence>
<dbReference type="InterPro" id="IPR012907">
    <property type="entry name" value="Peptidase_S11_C"/>
</dbReference>
<feature type="region of interest" description="Disordered" evidence="16">
    <location>
        <begin position="28"/>
        <end position="77"/>
    </location>
</feature>
<evidence type="ECO:0000256" key="16">
    <source>
        <dbReference type="SAM" id="MobiDB-lite"/>
    </source>
</evidence>
<name>A0A411HFL4_9GAMM</name>
<feature type="active site" evidence="13">
    <location>
        <position position="177"/>
    </location>
</feature>
<dbReference type="InterPro" id="IPR001967">
    <property type="entry name" value="Peptidase_S11_N"/>
</dbReference>
<keyword evidence="10" id="KW-0573">Peptidoglycan synthesis</keyword>
<evidence type="ECO:0000256" key="12">
    <source>
        <dbReference type="ARBA" id="ARBA00034000"/>
    </source>
</evidence>
<dbReference type="OrthoDB" id="9795979at2"/>
<dbReference type="RefSeq" id="WP_129831531.1">
    <property type="nucleotide sequence ID" value="NZ_CP035704.1"/>
</dbReference>
<dbReference type="GO" id="GO:0008360">
    <property type="term" value="P:regulation of cell shape"/>
    <property type="evidence" value="ECO:0007669"/>
    <property type="project" value="UniProtKB-KW"/>
</dbReference>
<evidence type="ECO:0000259" key="18">
    <source>
        <dbReference type="SMART" id="SM00936"/>
    </source>
</evidence>
<dbReference type="InterPro" id="IPR018044">
    <property type="entry name" value="Peptidase_S11"/>
</dbReference>
<evidence type="ECO:0000256" key="14">
    <source>
        <dbReference type="PIRSR" id="PIRSR618044-2"/>
    </source>
</evidence>
<accession>A0A411HFL4</accession>
<dbReference type="UniPathway" id="UPA00219"/>
<comment type="catalytic activity">
    <reaction evidence="12">
        <text>Preferential cleavage: (Ac)2-L-Lys-D-Ala-|-D-Ala. Also transpeptidation of peptidyl-alanyl moieties that are N-acyl substituents of D-alanine.</text>
        <dbReference type="EC" id="3.4.16.4"/>
    </reaction>
</comment>
<evidence type="ECO:0000256" key="9">
    <source>
        <dbReference type="ARBA" id="ARBA00022960"/>
    </source>
</evidence>
<dbReference type="SUPFAM" id="SSF69189">
    <property type="entry name" value="Penicillin-binding protein associated domain"/>
    <property type="match status" value="1"/>
</dbReference>
<dbReference type="Pfam" id="PF00768">
    <property type="entry name" value="Peptidase_S11"/>
    <property type="match status" value="1"/>
</dbReference>
<keyword evidence="6" id="KW-0645">Protease</keyword>
<reference evidence="19 20" key="1">
    <citation type="submission" date="2019-01" db="EMBL/GenBank/DDBJ databases">
        <title>Pseudolysobacter antarctica gen. nov., sp. nov., isolated from Fildes Peninsula, Antarctica.</title>
        <authorList>
            <person name="Wei Z."/>
            <person name="Peng F."/>
        </authorList>
    </citation>
    <scope>NUCLEOTIDE SEQUENCE [LARGE SCALE GENOMIC DNA]</scope>
    <source>
        <strain evidence="19 20">AQ6-296</strain>
    </source>
</reference>
<evidence type="ECO:0000256" key="1">
    <source>
        <dbReference type="ARBA" id="ARBA00003217"/>
    </source>
</evidence>
<comment type="function">
    <text evidence="1">Removes C-terminal D-alanyl residues from sugar-peptide cell wall precursors.</text>
</comment>
<evidence type="ECO:0000256" key="6">
    <source>
        <dbReference type="ARBA" id="ARBA00022670"/>
    </source>
</evidence>
<dbReference type="Gene3D" id="3.40.710.10">
    <property type="entry name" value="DD-peptidase/beta-lactamase superfamily"/>
    <property type="match status" value="1"/>
</dbReference>
<keyword evidence="7 17" id="KW-0732">Signal</keyword>
<evidence type="ECO:0000256" key="15">
    <source>
        <dbReference type="RuleBase" id="RU004016"/>
    </source>
</evidence>
<dbReference type="PRINTS" id="PR00725">
    <property type="entry name" value="DADACBPTASE1"/>
</dbReference>
<evidence type="ECO:0000256" key="7">
    <source>
        <dbReference type="ARBA" id="ARBA00022729"/>
    </source>
</evidence>
<evidence type="ECO:0000256" key="10">
    <source>
        <dbReference type="ARBA" id="ARBA00022984"/>
    </source>
</evidence>
<evidence type="ECO:0000313" key="20">
    <source>
        <dbReference type="Proteomes" id="UP000291562"/>
    </source>
</evidence>
<keyword evidence="5 19" id="KW-0121">Carboxypeptidase</keyword>
<dbReference type="GO" id="GO:0009252">
    <property type="term" value="P:peptidoglycan biosynthetic process"/>
    <property type="evidence" value="ECO:0007669"/>
    <property type="project" value="UniProtKB-UniPathway"/>
</dbReference>
<dbReference type="InterPro" id="IPR037167">
    <property type="entry name" value="Peptidase_S11_C_sf"/>
</dbReference>
<dbReference type="KEGG" id="xbc:ELE36_02175"/>
<dbReference type="Gene3D" id="2.60.410.10">
    <property type="entry name" value="D-Ala-D-Ala carboxypeptidase, C-terminal domain"/>
    <property type="match status" value="1"/>
</dbReference>
<evidence type="ECO:0000256" key="13">
    <source>
        <dbReference type="PIRSR" id="PIRSR618044-1"/>
    </source>
</evidence>
<dbReference type="EMBL" id="CP035704">
    <property type="protein sequence ID" value="QBB69275.1"/>
    <property type="molecule type" value="Genomic_DNA"/>
</dbReference>
<dbReference type="InterPro" id="IPR015956">
    <property type="entry name" value="Peniciliin-bd_prot_C_sf"/>
</dbReference>
<dbReference type="PANTHER" id="PTHR21581">
    <property type="entry name" value="D-ALANYL-D-ALANINE CARBOXYPEPTIDASE"/>
    <property type="match status" value="1"/>
</dbReference>
<keyword evidence="20" id="KW-1185">Reference proteome</keyword>
<evidence type="ECO:0000313" key="19">
    <source>
        <dbReference type="EMBL" id="QBB69275.1"/>
    </source>
</evidence>
<dbReference type="PANTHER" id="PTHR21581:SF6">
    <property type="entry name" value="TRAFFICKING PROTEIN PARTICLE COMPLEX SUBUNIT 12"/>
    <property type="match status" value="1"/>
</dbReference>
<feature type="binding site" evidence="14">
    <location>
        <position position="279"/>
    </location>
    <ligand>
        <name>substrate</name>
    </ligand>
</feature>
<dbReference type="InterPro" id="IPR012338">
    <property type="entry name" value="Beta-lactam/transpept-like"/>
</dbReference>